<feature type="transmembrane region" description="Helical" evidence="12">
    <location>
        <begin position="140"/>
        <end position="161"/>
    </location>
</feature>
<dbReference type="GO" id="GO:0019432">
    <property type="term" value="P:triglyceride biosynthetic process"/>
    <property type="evidence" value="ECO:0007669"/>
    <property type="project" value="TreeGrafter"/>
</dbReference>
<sequence length="555" mass="64924">MAGRRRAPTPRLPLSRCQAEAAARPGNGQRACVPFAPGESNRGERVCACACAHVPSVPRCKEPRWGPVPLGVATCEANGFGIKMSGKRKKKINISINPEMPQPEMNDTEVRQDDPERLSCHTLCESLLSYGSGFNNFQGVFNWSVVLLVLTHVHMSLENFIRYGLLFDPVKIISVFLKDPYKWPAVYLIAASVLFALPAVFIERYLRKVRGSESIGLVLQSVNLFLLVTFPAVMVYRMQAITPAGGLLTMFVYIIIALKLFSYYQVNRWYREGTPRPVRGTSRMQADPSAHQSRRNERGQSKQIMYPMNLKVKDLYYFLLAPTLCYQLNFPRQKNCRQGYIIRRFIEMIFLFHLMLGLIQQWIVPNIHKSMKPINEIESTLLTEYILKLAVPNHFIWLIFFYWYFHSCLNCLAELLRFGDRQFYLDWWNADSVLQFWSRWNIPAHKWLDRHVYRPLLHHGYDKWQARMTVFLLSACFYEYLIAIPLKMFRFWMFFAMAAQVPLACLMKRLFGGNFGNIFMWISLVLGPPLMMLLYFHDYYIQHHRKDSSWRLFFF</sequence>
<gene>
    <name evidence="13" type="primary">LOC112107529</name>
</gene>
<dbReference type="Ensembl" id="ENSTMTT00000000311.1">
    <property type="protein sequence ID" value="ENSTMTP00000000304.1"/>
    <property type="gene ID" value="ENSTMTG00000000248.1"/>
</dbReference>
<keyword evidence="5 12" id="KW-0812">Transmembrane</keyword>
<dbReference type="PANTHER" id="PTHR10408:SF7">
    <property type="entry name" value="DIACYLGLYCEROL O-ACYLTRANSFERASE 1"/>
    <property type="match status" value="1"/>
</dbReference>
<evidence type="ECO:0000256" key="8">
    <source>
        <dbReference type="ARBA" id="ARBA00023136"/>
    </source>
</evidence>
<evidence type="ECO:0000256" key="10">
    <source>
        <dbReference type="PIRNR" id="PIRNR000439"/>
    </source>
</evidence>
<evidence type="ECO:0000256" key="2">
    <source>
        <dbReference type="ARBA" id="ARBA00005189"/>
    </source>
</evidence>
<evidence type="ECO:0000313" key="14">
    <source>
        <dbReference type="Proteomes" id="UP000472274"/>
    </source>
</evidence>
<feature type="transmembrane region" description="Helical" evidence="12">
    <location>
        <begin position="464"/>
        <end position="484"/>
    </location>
</feature>
<dbReference type="PANTHER" id="PTHR10408">
    <property type="entry name" value="STEROL O-ACYLTRANSFERASE"/>
    <property type="match status" value="1"/>
</dbReference>
<keyword evidence="8 10" id="KW-0472">Membrane</keyword>
<name>A0A674HWV2_9SAUR</name>
<feature type="transmembrane region" description="Helical" evidence="12">
    <location>
        <begin position="345"/>
        <end position="364"/>
    </location>
</feature>
<comment type="subcellular location">
    <subcellularLocation>
        <location evidence="1 10">Endoplasmic reticulum membrane</location>
        <topology evidence="1 10">Multi-pass membrane protein</topology>
    </subcellularLocation>
</comment>
<evidence type="ECO:0000256" key="3">
    <source>
        <dbReference type="ARBA" id="ARBA00009010"/>
    </source>
</evidence>
<evidence type="ECO:0000256" key="7">
    <source>
        <dbReference type="ARBA" id="ARBA00022989"/>
    </source>
</evidence>
<dbReference type="Pfam" id="PF03062">
    <property type="entry name" value="MBOAT"/>
    <property type="match status" value="1"/>
</dbReference>
<feature type="transmembrane region" description="Helical" evidence="12">
    <location>
        <begin position="181"/>
        <end position="202"/>
    </location>
</feature>
<dbReference type="AlphaFoldDB" id="A0A674HWV2"/>
<reference evidence="13" key="2">
    <citation type="submission" date="2025-09" db="UniProtKB">
        <authorList>
            <consortium name="Ensembl"/>
        </authorList>
    </citation>
    <scope>IDENTIFICATION</scope>
</reference>
<feature type="region of interest" description="Disordered" evidence="11">
    <location>
        <begin position="277"/>
        <end position="300"/>
    </location>
</feature>
<dbReference type="GO" id="GO:0004144">
    <property type="term" value="F:diacylglycerol O-acyltransferase activity"/>
    <property type="evidence" value="ECO:0007669"/>
    <property type="project" value="UniProtKB-ARBA"/>
</dbReference>
<evidence type="ECO:0000256" key="5">
    <source>
        <dbReference type="ARBA" id="ARBA00022692"/>
    </source>
</evidence>
<evidence type="ECO:0000256" key="11">
    <source>
        <dbReference type="SAM" id="MobiDB-lite"/>
    </source>
</evidence>
<evidence type="ECO:0000256" key="9">
    <source>
        <dbReference type="ARBA" id="ARBA00023315"/>
    </source>
</evidence>
<feature type="transmembrane region" description="Helical" evidence="12">
    <location>
        <begin position="240"/>
        <end position="261"/>
    </location>
</feature>
<comment type="similarity">
    <text evidence="3 10">Belongs to the membrane-bound acyltransferase family. Sterol o-acyltransferase subfamily.</text>
</comment>
<dbReference type="InParanoid" id="A0A674HWV2"/>
<evidence type="ECO:0000313" key="13">
    <source>
        <dbReference type="Ensembl" id="ENSTMTP00000000304.1"/>
    </source>
</evidence>
<dbReference type="Proteomes" id="UP000472274">
    <property type="component" value="Unplaced"/>
</dbReference>
<dbReference type="PIRSF" id="PIRSF000439">
    <property type="entry name" value="Oat_ACAT_DAG_ARE"/>
    <property type="match status" value="1"/>
</dbReference>
<keyword evidence="9 10" id="KW-0012">Acyltransferase</keyword>
<keyword evidence="14" id="KW-1185">Reference proteome</keyword>
<keyword evidence="4 10" id="KW-0808">Transferase</keyword>
<evidence type="ECO:0000256" key="4">
    <source>
        <dbReference type="ARBA" id="ARBA00022679"/>
    </source>
</evidence>
<reference evidence="13" key="1">
    <citation type="submission" date="2025-08" db="UniProtKB">
        <authorList>
            <consortium name="Ensembl"/>
        </authorList>
    </citation>
    <scope>IDENTIFICATION</scope>
</reference>
<dbReference type="InterPro" id="IPR004299">
    <property type="entry name" value="MBOAT_fam"/>
</dbReference>
<organism evidence="13 14">
    <name type="scientific">Terrapene triunguis</name>
    <name type="common">Three-toed box turtle</name>
    <dbReference type="NCBI Taxonomy" id="2587831"/>
    <lineage>
        <taxon>Eukaryota</taxon>
        <taxon>Metazoa</taxon>
        <taxon>Chordata</taxon>
        <taxon>Craniata</taxon>
        <taxon>Vertebrata</taxon>
        <taxon>Euteleostomi</taxon>
        <taxon>Archelosauria</taxon>
        <taxon>Testudinata</taxon>
        <taxon>Testudines</taxon>
        <taxon>Cryptodira</taxon>
        <taxon>Durocryptodira</taxon>
        <taxon>Testudinoidea</taxon>
        <taxon>Emydidae</taxon>
        <taxon>Terrapene</taxon>
    </lineage>
</organism>
<keyword evidence="7 12" id="KW-1133">Transmembrane helix</keyword>
<dbReference type="InterPro" id="IPR014371">
    <property type="entry name" value="Oat_ACAT_DAG_ARE"/>
</dbReference>
<evidence type="ECO:0000256" key="12">
    <source>
        <dbReference type="SAM" id="Phobius"/>
    </source>
</evidence>
<evidence type="ECO:0000256" key="1">
    <source>
        <dbReference type="ARBA" id="ARBA00004477"/>
    </source>
</evidence>
<proteinExistence type="inferred from homology"/>
<keyword evidence="6 10" id="KW-0256">Endoplasmic reticulum</keyword>
<comment type="pathway">
    <text evidence="2">Lipid metabolism.</text>
</comment>
<feature type="transmembrane region" description="Helical" evidence="12">
    <location>
        <begin position="214"/>
        <end position="234"/>
    </location>
</feature>
<feature type="transmembrane region" description="Helical" evidence="12">
    <location>
        <begin position="518"/>
        <end position="536"/>
    </location>
</feature>
<protein>
    <recommendedName>
        <fullName evidence="10">O-acyltransferase</fullName>
    </recommendedName>
</protein>
<accession>A0A674HWV2</accession>
<dbReference type="GeneTree" id="ENSGT00950000183081"/>
<dbReference type="GO" id="GO:0005789">
    <property type="term" value="C:endoplasmic reticulum membrane"/>
    <property type="evidence" value="ECO:0007669"/>
    <property type="project" value="UniProtKB-SubCell"/>
</dbReference>
<evidence type="ECO:0000256" key="6">
    <source>
        <dbReference type="ARBA" id="ARBA00022824"/>
    </source>
</evidence>
<feature type="transmembrane region" description="Helical" evidence="12">
    <location>
        <begin position="385"/>
        <end position="405"/>
    </location>
</feature>